<sequence>MIFPGLINNCWQIGQWPQSCSDESARKRCHINNVPLKLAKNNTKAAIHNNFLVLFILI</sequence>
<protein>
    <submittedName>
        <fullName evidence="1">Uncharacterized protein</fullName>
    </submittedName>
</protein>
<evidence type="ECO:0000313" key="1">
    <source>
        <dbReference type="EMBL" id="AQQ09066.1"/>
    </source>
</evidence>
<dbReference type="EMBL" id="CP019633">
    <property type="protein sequence ID" value="AQQ09066.1"/>
    <property type="molecule type" value="Genomic_DNA"/>
</dbReference>
<reference evidence="2" key="1">
    <citation type="submission" date="2017-02" db="EMBL/GenBank/DDBJ databases">
        <title>Comparative genomics and description of representatives of a novel lineage of planctomycetes thriving in anoxic sediments.</title>
        <authorList>
            <person name="Spring S."/>
            <person name="Bunk B."/>
            <person name="Sproer C."/>
            <person name="Klenk H.-P."/>
        </authorList>
    </citation>
    <scope>NUCLEOTIDE SEQUENCE [LARGE SCALE GENOMIC DNA]</scope>
    <source>
        <strain evidence="2">L21-RPul-D3</strain>
    </source>
</reference>
<organism evidence="1 2">
    <name type="scientific">Sedimentisphaera cyanobacteriorum</name>
    <dbReference type="NCBI Taxonomy" id="1940790"/>
    <lineage>
        <taxon>Bacteria</taxon>
        <taxon>Pseudomonadati</taxon>
        <taxon>Planctomycetota</taxon>
        <taxon>Phycisphaerae</taxon>
        <taxon>Sedimentisphaerales</taxon>
        <taxon>Sedimentisphaeraceae</taxon>
        <taxon>Sedimentisphaera</taxon>
    </lineage>
</organism>
<dbReference type="AlphaFoldDB" id="A0A1Q2HP77"/>
<accession>A0A1Q2HP77</accession>
<gene>
    <name evidence="1" type="ORF">L21SP3_00864</name>
</gene>
<dbReference type="STRING" id="1940790.L21SP3_00864"/>
<evidence type="ECO:0000313" key="2">
    <source>
        <dbReference type="Proteomes" id="UP000188273"/>
    </source>
</evidence>
<name>A0A1Q2HP77_9BACT</name>
<dbReference type="KEGG" id="pbu:L21SP3_00864"/>
<dbReference type="Proteomes" id="UP000188273">
    <property type="component" value="Chromosome"/>
</dbReference>
<proteinExistence type="predicted"/>
<keyword evidence="2" id="KW-1185">Reference proteome</keyword>